<dbReference type="PANTHER" id="PTHR42756">
    <property type="entry name" value="TRANSCRIPTIONAL REGULATOR, MARR"/>
    <property type="match status" value="1"/>
</dbReference>
<dbReference type="EMBL" id="SUMG01000012">
    <property type="protein sequence ID" value="NBG88861.1"/>
    <property type="molecule type" value="Genomic_DNA"/>
</dbReference>
<evidence type="ECO:0000256" key="1">
    <source>
        <dbReference type="ARBA" id="ARBA00023015"/>
    </source>
</evidence>
<dbReference type="Pfam" id="PF12802">
    <property type="entry name" value="MarR_2"/>
    <property type="match status" value="1"/>
</dbReference>
<keyword evidence="6" id="KW-1185">Reference proteome</keyword>
<dbReference type="PROSITE" id="PS50995">
    <property type="entry name" value="HTH_MARR_2"/>
    <property type="match status" value="1"/>
</dbReference>
<dbReference type="PANTHER" id="PTHR42756:SF1">
    <property type="entry name" value="TRANSCRIPTIONAL REPRESSOR OF EMRAB OPERON"/>
    <property type="match status" value="1"/>
</dbReference>
<keyword evidence="3" id="KW-0804">Transcription</keyword>
<evidence type="ECO:0000313" key="5">
    <source>
        <dbReference type="EMBL" id="NBG88861.1"/>
    </source>
</evidence>
<dbReference type="GO" id="GO:0003677">
    <property type="term" value="F:DNA binding"/>
    <property type="evidence" value="ECO:0007669"/>
    <property type="project" value="UniProtKB-KW"/>
</dbReference>
<dbReference type="InterPro" id="IPR036390">
    <property type="entry name" value="WH_DNA-bd_sf"/>
</dbReference>
<dbReference type="SMART" id="SM00347">
    <property type="entry name" value="HTH_MARR"/>
    <property type="match status" value="1"/>
</dbReference>
<evidence type="ECO:0000256" key="3">
    <source>
        <dbReference type="ARBA" id="ARBA00023163"/>
    </source>
</evidence>
<dbReference type="GO" id="GO:0003700">
    <property type="term" value="F:DNA-binding transcription factor activity"/>
    <property type="evidence" value="ECO:0007669"/>
    <property type="project" value="InterPro"/>
</dbReference>
<evidence type="ECO:0000259" key="4">
    <source>
        <dbReference type="PROSITE" id="PS50995"/>
    </source>
</evidence>
<dbReference type="InterPro" id="IPR000835">
    <property type="entry name" value="HTH_MarR-typ"/>
</dbReference>
<dbReference type="Gene3D" id="1.10.10.10">
    <property type="entry name" value="Winged helix-like DNA-binding domain superfamily/Winged helix DNA-binding domain"/>
    <property type="match status" value="1"/>
</dbReference>
<evidence type="ECO:0000313" key="6">
    <source>
        <dbReference type="Proteomes" id="UP000449710"/>
    </source>
</evidence>
<proteinExistence type="predicted"/>
<evidence type="ECO:0000256" key="2">
    <source>
        <dbReference type="ARBA" id="ARBA00023125"/>
    </source>
</evidence>
<reference evidence="5 6" key="1">
    <citation type="submission" date="2019-04" db="EMBL/GenBank/DDBJ databases">
        <title>Isachenkonia alkalipeptolytica gen. nov. sp. nov. a new anaerobic, alkiliphilic organothrophic bacterium capable to reduce synthesized ferrihydrite isolated from a soda lake.</title>
        <authorList>
            <person name="Toshchakov S.V."/>
            <person name="Zavarzina D.G."/>
            <person name="Zhilina T.N."/>
            <person name="Kostrikina N.A."/>
            <person name="Kublanov I.V."/>
        </authorList>
    </citation>
    <scope>NUCLEOTIDE SEQUENCE [LARGE SCALE GENOMIC DNA]</scope>
    <source>
        <strain evidence="5 6">Z-1701</strain>
    </source>
</reference>
<dbReference type="PRINTS" id="PR00598">
    <property type="entry name" value="HTHMARR"/>
</dbReference>
<dbReference type="SUPFAM" id="SSF46785">
    <property type="entry name" value="Winged helix' DNA-binding domain"/>
    <property type="match status" value="1"/>
</dbReference>
<accession>A0AA43XLV7</accession>
<protein>
    <submittedName>
        <fullName evidence="5">Winged helix-turn-helix transcriptional regulator</fullName>
    </submittedName>
</protein>
<comment type="caution">
    <text evidence="5">The sequence shown here is derived from an EMBL/GenBank/DDBJ whole genome shotgun (WGS) entry which is preliminary data.</text>
</comment>
<gene>
    <name evidence="5" type="ORF">ISALK_10150</name>
</gene>
<sequence>MKDKYIVHFFSKTKKKMIDFIDQQLEEKGLEELIPSHGNILTVLYNHGELSMKEISQLIGKDKSTVTSLVASLCRLGYVKKKVSDKDKRITYISLSDKGKSIKNQYLSISEEVQSTAFKNFTEEEKKEFMRLLKRMNMNFSTELKK</sequence>
<organism evidence="5 6">
    <name type="scientific">Isachenkonia alkalipeptolytica</name>
    <dbReference type="NCBI Taxonomy" id="2565777"/>
    <lineage>
        <taxon>Bacteria</taxon>
        <taxon>Bacillati</taxon>
        <taxon>Bacillota</taxon>
        <taxon>Clostridia</taxon>
        <taxon>Eubacteriales</taxon>
        <taxon>Clostridiaceae</taxon>
        <taxon>Isachenkonia</taxon>
    </lineage>
</organism>
<dbReference type="InterPro" id="IPR036388">
    <property type="entry name" value="WH-like_DNA-bd_sf"/>
</dbReference>
<feature type="domain" description="HTH marR-type" evidence="4">
    <location>
        <begin position="1"/>
        <end position="138"/>
    </location>
</feature>
<name>A0AA43XLV7_9CLOT</name>
<dbReference type="Proteomes" id="UP000449710">
    <property type="component" value="Unassembled WGS sequence"/>
</dbReference>
<dbReference type="AlphaFoldDB" id="A0AA43XLV7"/>
<keyword evidence="1" id="KW-0805">Transcription regulation</keyword>
<dbReference type="RefSeq" id="WP_160721922.1">
    <property type="nucleotide sequence ID" value="NZ_SUMG01000012.1"/>
</dbReference>
<keyword evidence="2" id="KW-0238">DNA-binding</keyword>